<dbReference type="RefSeq" id="WP_206984849.1">
    <property type="nucleotide sequence ID" value="NZ_JAFLQZ010000008.1"/>
</dbReference>
<evidence type="ECO:0000256" key="1">
    <source>
        <dbReference type="ARBA" id="ARBA00001974"/>
    </source>
</evidence>
<comment type="cofactor">
    <cofactor evidence="1">
        <name>FAD</name>
        <dbReference type="ChEBI" id="CHEBI:57692"/>
    </cofactor>
</comment>
<dbReference type="PRINTS" id="PR00368">
    <property type="entry name" value="FADPNR"/>
</dbReference>
<evidence type="ECO:0000256" key="2">
    <source>
        <dbReference type="ARBA" id="ARBA00006442"/>
    </source>
</evidence>
<dbReference type="EMBL" id="JAFLQZ010000008">
    <property type="protein sequence ID" value="MBO0358918.1"/>
    <property type="molecule type" value="Genomic_DNA"/>
</dbReference>
<dbReference type="Pfam" id="PF07992">
    <property type="entry name" value="Pyr_redox_2"/>
    <property type="match status" value="1"/>
</dbReference>
<dbReference type="Proteomes" id="UP000664144">
    <property type="component" value="Unassembled WGS sequence"/>
</dbReference>
<keyword evidence="7" id="KW-1185">Reference proteome</keyword>
<dbReference type="SUPFAM" id="SSF51905">
    <property type="entry name" value="FAD/NAD(P)-binding domain"/>
    <property type="match status" value="1"/>
</dbReference>
<evidence type="ECO:0000313" key="6">
    <source>
        <dbReference type="EMBL" id="MBO0358918.1"/>
    </source>
</evidence>
<evidence type="ECO:0000259" key="5">
    <source>
        <dbReference type="Pfam" id="PF07992"/>
    </source>
</evidence>
<evidence type="ECO:0000256" key="3">
    <source>
        <dbReference type="ARBA" id="ARBA00022630"/>
    </source>
</evidence>
<dbReference type="PANTHER" id="PTHR43429:SF3">
    <property type="entry name" value="NITRITE REDUCTASE [NAD(P)H]"/>
    <property type="match status" value="1"/>
</dbReference>
<reference evidence="6" key="1">
    <citation type="submission" date="2021-03" db="EMBL/GenBank/DDBJ databases">
        <authorList>
            <person name="Kim M.K."/>
        </authorList>
    </citation>
    <scope>NUCLEOTIDE SEQUENCE</scope>
    <source>
        <strain evidence="6">BT186</strain>
    </source>
</reference>
<protein>
    <submittedName>
        <fullName evidence="6">NAD(P)/FAD-dependent oxidoreductase</fullName>
    </submittedName>
</protein>
<dbReference type="PANTHER" id="PTHR43429">
    <property type="entry name" value="PYRIDINE NUCLEOTIDE-DISULFIDE OXIDOREDUCTASE DOMAIN-CONTAINING"/>
    <property type="match status" value="1"/>
</dbReference>
<comment type="similarity">
    <text evidence="2">Belongs to the FAD-dependent oxidoreductase family.</text>
</comment>
<name>A0A939JDH9_9BACT</name>
<feature type="domain" description="FAD/NAD(P)-binding" evidence="5">
    <location>
        <begin position="2"/>
        <end position="289"/>
    </location>
</feature>
<accession>A0A939JDH9</accession>
<comment type="caution">
    <text evidence="6">The sequence shown here is derived from an EMBL/GenBank/DDBJ whole genome shotgun (WGS) entry which is preliminary data.</text>
</comment>
<evidence type="ECO:0000313" key="7">
    <source>
        <dbReference type="Proteomes" id="UP000664144"/>
    </source>
</evidence>
<keyword evidence="3" id="KW-0285">Flavoprotein</keyword>
<proteinExistence type="inferred from homology"/>
<dbReference type="InterPro" id="IPR023753">
    <property type="entry name" value="FAD/NAD-binding_dom"/>
</dbReference>
<evidence type="ECO:0000256" key="4">
    <source>
        <dbReference type="ARBA" id="ARBA00022827"/>
    </source>
</evidence>
<dbReference type="Gene3D" id="3.50.50.60">
    <property type="entry name" value="FAD/NAD(P)-binding domain"/>
    <property type="match status" value="2"/>
</dbReference>
<keyword evidence="4" id="KW-0274">FAD</keyword>
<organism evidence="6 7">
    <name type="scientific">Hymenobacter telluris</name>
    <dbReference type="NCBI Taxonomy" id="2816474"/>
    <lineage>
        <taxon>Bacteria</taxon>
        <taxon>Pseudomonadati</taxon>
        <taxon>Bacteroidota</taxon>
        <taxon>Cytophagia</taxon>
        <taxon>Cytophagales</taxon>
        <taxon>Hymenobacteraceae</taxon>
        <taxon>Hymenobacter</taxon>
    </lineage>
</organism>
<gene>
    <name evidence="6" type="ORF">J0X19_13250</name>
</gene>
<dbReference type="InterPro" id="IPR050260">
    <property type="entry name" value="FAD-bd_OxRdtase"/>
</dbReference>
<dbReference type="InterPro" id="IPR036188">
    <property type="entry name" value="FAD/NAD-bd_sf"/>
</dbReference>
<sequence length="457" mass="51554">MHLVIIGNGITGVTAAITTRRLRPEARITIVSDETTHHFSRTALMYVYMGHLRYQDIKPYEDWFWQENRLELVYATATSLDTQRKELLLSNQHTLSYDQLLLATGSVSRFANWPGQHLRGVQGLYSLPDLAKMARETHNIRHAVVVGGGLIGIELAEMLHSRGIQVTLLVRDEHYWASVLPKPEAELVNQQLQAHHINVRYRTELAELLPDAEGRVRAVRTTTGEELVAQWVGIATGVTPNLTLAQTAGLDTDRGILVNELLQTSAAGVFAAGDCAQHRQPGANETAIEQLWYTGRAQGETVAHTICGQPLPYRRGAWFNSAKFFNLEYQIYGRVPVVPVAGEESFYWQHPTTWHALRINFRPDANFAVTGMNAMGLRQRHDVWQTWLQTSTPVHTVLQELSAANFDPEFFRQHEPAIIRQFNEQFPAHPVTLKRRRGLLSRWQLLAGLSTVPSSGR</sequence>
<dbReference type="PRINTS" id="PR00411">
    <property type="entry name" value="PNDRDTASEI"/>
</dbReference>
<dbReference type="AlphaFoldDB" id="A0A939JDH9"/>
<dbReference type="GO" id="GO:0016491">
    <property type="term" value="F:oxidoreductase activity"/>
    <property type="evidence" value="ECO:0007669"/>
    <property type="project" value="InterPro"/>
</dbReference>